<feature type="domain" description="Ig-like" evidence="1">
    <location>
        <begin position="319"/>
        <end position="407"/>
    </location>
</feature>
<name>A0ABU3L755_9FLAO</name>
<dbReference type="InterPro" id="IPR007110">
    <property type="entry name" value="Ig-like_dom"/>
</dbReference>
<organism evidence="2 3">
    <name type="scientific">Pricia mediterranea</name>
    <dbReference type="NCBI Taxonomy" id="3076079"/>
    <lineage>
        <taxon>Bacteria</taxon>
        <taxon>Pseudomonadati</taxon>
        <taxon>Bacteroidota</taxon>
        <taxon>Flavobacteriia</taxon>
        <taxon>Flavobacteriales</taxon>
        <taxon>Flavobacteriaceae</taxon>
        <taxon>Pricia</taxon>
    </lineage>
</organism>
<comment type="caution">
    <text evidence="2">The sequence shown here is derived from an EMBL/GenBank/DDBJ whole genome shotgun (WGS) entry which is preliminary data.</text>
</comment>
<dbReference type="RefSeq" id="WP_314014489.1">
    <property type="nucleotide sequence ID" value="NZ_JAVTTP010000001.1"/>
</dbReference>
<proteinExistence type="predicted"/>
<protein>
    <submittedName>
        <fullName evidence="2">Gliding motility-associated C-terminal domain-containing protein</fullName>
    </submittedName>
</protein>
<dbReference type="Pfam" id="PF13585">
    <property type="entry name" value="CHU_C"/>
    <property type="match status" value="1"/>
</dbReference>
<evidence type="ECO:0000313" key="2">
    <source>
        <dbReference type="EMBL" id="MDT7828897.1"/>
    </source>
</evidence>
<gene>
    <name evidence="2" type="ORF">RQM65_09515</name>
</gene>
<dbReference type="EMBL" id="JAVTTP010000001">
    <property type="protein sequence ID" value="MDT7828897.1"/>
    <property type="molecule type" value="Genomic_DNA"/>
</dbReference>
<keyword evidence="3" id="KW-1185">Reference proteome</keyword>
<accession>A0ABU3L755</accession>
<dbReference type="Gene3D" id="2.60.40.10">
    <property type="entry name" value="Immunoglobulins"/>
    <property type="match status" value="2"/>
</dbReference>
<evidence type="ECO:0000259" key="1">
    <source>
        <dbReference type="PROSITE" id="PS50835"/>
    </source>
</evidence>
<dbReference type="Proteomes" id="UP001250656">
    <property type="component" value="Unassembled WGS sequence"/>
</dbReference>
<dbReference type="InterPro" id="IPR036179">
    <property type="entry name" value="Ig-like_dom_sf"/>
</dbReference>
<dbReference type="PROSITE" id="PS50835">
    <property type="entry name" value="IG_LIKE"/>
    <property type="match status" value="1"/>
</dbReference>
<evidence type="ECO:0000313" key="3">
    <source>
        <dbReference type="Proteomes" id="UP001250656"/>
    </source>
</evidence>
<dbReference type="InterPro" id="IPR013783">
    <property type="entry name" value="Ig-like_fold"/>
</dbReference>
<reference evidence="2 3" key="1">
    <citation type="submission" date="2023-09" db="EMBL/GenBank/DDBJ databases">
        <title>Novel taxa isolated from Blanes Bay.</title>
        <authorList>
            <person name="Rey-Velasco X."/>
            <person name="Lucena T."/>
        </authorList>
    </citation>
    <scope>NUCLEOTIDE SEQUENCE [LARGE SCALE GENOMIC DNA]</scope>
    <source>
        <strain evidence="2 3">S334</strain>
    </source>
</reference>
<dbReference type="SUPFAM" id="SSF48726">
    <property type="entry name" value="Immunoglobulin"/>
    <property type="match status" value="1"/>
</dbReference>
<sequence>MKAKLLQTAPGFLILILFFGTAQVSAQLTILAPEPAENPNISCSSPPCEWDRVCAGNNNDFNQYYAAVNFAGTPNSDNEWILELSDANGNFANAVEIARESSNTTVRNPGFEFAIPTDTRGDGYKMRVRSTSPATTGLETSDAYSFYYMDFTSALAISKDGDGEVGAVCSSTNSVRLEVHNLPAPETYQYNWYRSGTLLPTRTYFLDATQDGFYTVQIDYGACSGSGTTDSNGTQVTLNASGQGVAISAPSTTGLCSGEAETLSIDTTDPSWAYQWYKNGTSIPGAIGTSYTVNGSTADFEGDYQVEISGTGVCTERSPAVTITNAGEFTVTRNNAPNMVVLPSENKTLSVTTDAVSPTYQWYRNTTAIPSSDSNTLSVTQAGTYYAAVTSSGTCSTTIASETTEVVSPNAFRFEIDYGTAYTACNNSSIVLEVDKVYAELSDGNEIDVTEDAASTFAYTWEKDGTDIPGETAQSISLTSNNENGNYVVKGSFGSYTAASNPLPVQLGSSENLVISSTSTIYCSASDSITLSTETVLTGETFAWERNGVSVNTTDTEFVATQPGIYRLIIEKGDCPITSNTITIAPLDPDLISLNTDGDVIFPEGSSKTITAGGGTAYRWFDADQTEIATGASITFTEEGNYLLIANIDNCEVSRPIKVSYLEMFNIPNVITPNGDGSNDQWVIPNSYSNKSDVSVIIYNAKGAEIMNATNYQNNWPESSTSFSKQNMVFYYVIKNAVETLKQGTITVIR</sequence>